<dbReference type="RefSeq" id="WP_203626564.1">
    <property type="nucleotide sequence ID" value="NZ_BOLQ01000006.1"/>
</dbReference>
<sequence>MHGSIVLIFVDEAGTQQRLSIDAPETPLGPANFAAFLEKSAQRDPHIREYQAAYGAPIAAFLLIYLAEV</sequence>
<keyword evidence="2" id="KW-1185">Reference proteome</keyword>
<evidence type="ECO:0008006" key="3">
    <source>
        <dbReference type="Google" id="ProtNLM"/>
    </source>
</evidence>
<name>A0ABW4CHE0_9LACO</name>
<dbReference type="Proteomes" id="UP001597196">
    <property type="component" value="Unassembled WGS sequence"/>
</dbReference>
<evidence type="ECO:0000313" key="1">
    <source>
        <dbReference type="EMBL" id="MFD1430240.1"/>
    </source>
</evidence>
<protein>
    <recommendedName>
        <fullName evidence="3">Transposase</fullName>
    </recommendedName>
</protein>
<reference evidence="2" key="1">
    <citation type="journal article" date="2019" name="Int. J. Syst. Evol. Microbiol.">
        <title>The Global Catalogue of Microorganisms (GCM) 10K type strain sequencing project: providing services to taxonomists for standard genome sequencing and annotation.</title>
        <authorList>
            <consortium name="The Broad Institute Genomics Platform"/>
            <consortium name="The Broad Institute Genome Sequencing Center for Infectious Disease"/>
            <person name="Wu L."/>
            <person name="Ma J."/>
        </authorList>
    </citation>
    <scope>NUCLEOTIDE SEQUENCE [LARGE SCALE GENOMIC DNA]</scope>
    <source>
        <strain evidence="2">CCM 8980</strain>
    </source>
</reference>
<proteinExistence type="predicted"/>
<dbReference type="EMBL" id="JBHTOC010000011">
    <property type="protein sequence ID" value="MFD1430240.1"/>
    <property type="molecule type" value="Genomic_DNA"/>
</dbReference>
<evidence type="ECO:0000313" key="2">
    <source>
        <dbReference type="Proteomes" id="UP001597196"/>
    </source>
</evidence>
<comment type="caution">
    <text evidence="1">The sequence shown here is derived from an EMBL/GenBank/DDBJ whole genome shotgun (WGS) entry which is preliminary data.</text>
</comment>
<accession>A0ABW4CHE0</accession>
<gene>
    <name evidence="1" type="ORF">ACFQ4P_08275</name>
</gene>
<organism evidence="1 2">
    <name type="scientific">Lacticaseibacillus mingshuiensis</name>
    <dbReference type="NCBI Taxonomy" id="2799574"/>
    <lineage>
        <taxon>Bacteria</taxon>
        <taxon>Bacillati</taxon>
        <taxon>Bacillota</taxon>
        <taxon>Bacilli</taxon>
        <taxon>Lactobacillales</taxon>
        <taxon>Lactobacillaceae</taxon>
        <taxon>Lacticaseibacillus</taxon>
    </lineage>
</organism>